<feature type="compositionally biased region" description="Basic and acidic residues" evidence="1">
    <location>
        <begin position="125"/>
        <end position="138"/>
    </location>
</feature>
<dbReference type="Proteomes" id="UP000324800">
    <property type="component" value="Unassembled WGS sequence"/>
</dbReference>
<evidence type="ECO:0000256" key="1">
    <source>
        <dbReference type="SAM" id="MobiDB-lite"/>
    </source>
</evidence>
<evidence type="ECO:0000313" key="3">
    <source>
        <dbReference type="Proteomes" id="UP000324800"/>
    </source>
</evidence>
<proteinExistence type="predicted"/>
<evidence type="ECO:0000313" key="2">
    <source>
        <dbReference type="EMBL" id="KAA6358260.1"/>
    </source>
</evidence>
<dbReference type="AlphaFoldDB" id="A0A5J4TKC4"/>
<name>A0A5J4TKC4_9EUKA</name>
<feature type="compositionally biased region" description="Basic and acidic residues" evidence="1">
    <location>
        <begin position="145"/>
        <end position="157"/>
    </location>
</feature>
<accession>A0A5J4TKC4</accession>
<dbReference type="EMBL" id="SNRW01030132">
    <property type="protein sequence ID" value="KAA6358260.1"/>
    <property type="molecule type" value="Genomic_DNA"/>
</dbReference>
<feature type="region of interest" description="Disordered" evidence="1">
    <location>
        <begin position="117"/>
        <end position="157"/>
    </location>
</feature>
<gene>
    <name evidence="2" type="ORF">EZS28_046213</name>
</gene>
<feature type="non-terminal residue" evidence="2">
    <location>
        <position position="1"/>
    </location>
</feature>
<reference evidence="2 3" key="1">
    <citation type="submission" date="2019-03" db="EMBL/GenBank/DDBJ databases">
        <title>Single cell metagenomics reveals metabolic interactions within the superorganism composed of flagellate Streblomastix strix and complex community of Bacteroidetes bacteria on its surface.</title>
        <authorList>
            <person name="Treitli S.C."/>
            <person name="Kolisko M."/>
            <person name="Husnik F."/>
            <person name="Keeling P."/>
            <person name="Hampl V."/>
        </authorList>
    </citation>
    <scope>NUCLEOTIDE SEQUENCE [LARGE SCALE GENOMIC DNA]</scope>
    <source>
        <strain evidence="2">ST1C</strain>
    </source>
</reference>
<protein>
    <submittedName>
        <fullName evidence="2">Uncharacterized protein</fullName>
    </submittedName>
</protein>
<organism evidence="2 3">
    <name type="scientific">Streblomastix strix</name>
    <dbReference type="NCBI Taxonomy" id="222440"/>
    <lineage>
        <taxon>Eukaryota</taxon>
        <taxon>Metamonada</taxon>
        <taxon>Preaxostyla</taxon>
        <taxon>Oxymonadida</taxon>
        <taxon>Streblomastigidae</taxon>
        <taxon>Streblomastix</taxon>
    </lineage>
</organism>
<comment type="caution">
    <text evidence="2">The sequence shown here is derived from an EMBL/GenBank/DDBJ whole genome shotgun (WGS) entry which is preliminary data.</text>
</comment>
<sequence>SLAELAAQGFDEWTINIFKRHPQDSKRNKEYYIFAVKREQDSIATALVNNHGEKQATQIISKQMYRTRVSEGFVIQQSPLGDNLQLSPMEALDSPLSLLIILTQSIVETESPIDQWSAIDQKQQMQKDDKDVEPKEEAQYSNMTKDSDRATTAENQK</sequence>